<evidence type="ECO:0000313" key="2">
    <source>
        <dbReference type="Proteomes" id="UP001179830"/>
    </source>
</evidence>
<sequence>MSRSPRSIPEYDALFDPIRNARIEKSGQQLGDPAKAARAMLNAIASDTPPEHLLLGSDALALVSSKLSALADEISE</sequence>
<accession>A0ABY8LLR9</accession>
<dbReference type="RefSeq" id="WP_280104079.1">
    <property type="nucleotide sequence ID" value="NZ_CP122961.1"/>
</dbReference>
<protein>
    <submittedName>
        <fullName evidence="1">Uncharacterized protein</fullName>
    </submittedName>
</protein>
<evidence type="ECO:0000313" key="1">
    <source>
        <dbReference type="EMBL" id="WGI24272.1"/>
    </source>
</evidence>
<dbReference type="Proteomes" id="UP001179830">
    <property type="component" value="Chromosome"/>
</dbReference>
<dbReference type="EMBL" id="CP122961">
    <property type="protein sequence ID" value="WGI24272.1"/>
    <property type="molecule type" value="Genomic_DNA"/>
</dbReference>
<keyword evidence="2" id="KW-1185">Reference proteome</keyword>
<name>A0ABY8LLR9_9GAMM</name>
<gene>
    <name evidence="1" type="ORF">QEN58_13105</name>
</gene>
<reference evidence="1" key="1">
    <citation type="submission" date="2023-04" db="EMBL/GenBank/DDBJ databases">
        <title>Complete genome sequence of Halomonas alkaliantarctica MSP3 isolated from marine sediment, Jeju Island.</title>
        <authorList>
            <person name="Park S.-J."/>
        </authorList>
    </citation>
    <scope>NUCLEOTIDE SEQUENCE</scope>
    <source>
        <strain evidence="1">MSP3</strain>
    </source>
</reference>
<dbReference type="Gene3D" id="3.40.50.720">
    <property type="entry name" value="NAD(P)-binding Rossmann-like Domain"/>
    <property type="match status" value="1"/>
</dbReference>
<proteinExistence type="predicted"/>
<organism evidence="1 2">
    <name type="scientific">Halomonas alkaliantarctica</name>
    <dbReference type="NCBI Taxonomy" id="232346"/>
    <lineage>
        <taxon>Bacteria</taxon>
        <taxon>Pseudomonadati</taxon>
        <taxon>Pseudomonadota</taxon>
        <taxon>Gammaproteobacteria</taxon>
        <taxon>Oceanospirillales</taxon>
        <taxon>Halomonadaceae</taxon>
        <taxon>Halomonas</taxon>
    </lineage>
</organism>